<keyword evidence="1" id="KW-1133">Transmembrane helix</keyword>
<keyword evidence="1" id="KW-0472">Membrane</keyword>
<accession>A0A978V3Z1</accession>
<feature type="transmembrane region" description="Helical" evidence="1">
    <location>
        <begin position="57"/>
        <end position="75"/>
    </location>
</feature>
<dbReference type="Proteomes" id="UP000813462">
    <property type="component" value="Unassembled WGS sequence"/>
</dbReference>
<organism evidence="2 3">
    <name type="scientific">Ziziphus jujuba var. spinosa</name>
    <dbReference type="NCBI Taxonomy" id="714518"/>
    <lineage>
        <taxon>Eukaryota</taxon>
        <taxon>Viridiplantae</taxon>
        <taxon>Streptophyta</taxon>
        <taxon>Embryophyta</taxon>
        <taxon>Tracheophyta</taxon>
        <taxon>Spermatophyta</taxon>
        <taxon>Magnoliopsida</taxon>
        <taxon>eudicotyledons</taxon>
        <taxon>Gunneridae</taxon>
        <taxon>Pentapetalae</taxon>
        <taxon>rosids</taxon>
        <taxon>fabids</taxon>
        <taxon>Rosales</taxon>
        <taxon>Rhamnaceae</taxon>
        <taxon>Paliureae</taxon>
        <taxon>Ziziphus</taxon>
    </lineage>
</organism>
<keyword evidence="1" id="KW-0812">Transmembrane</keyword>
<evidence type="ECO:0000313" key="3">
    <source>
        <dbReference type="Proteomes" id="UP000813462"/>
    </source>
</evidence>
<comment type="caution">
    <text evidence="2">The sequence shown here is derived from an EMBL/GenBank/DDBJ whole genome shotgun (WGS) entry which is preliminary data.</text>
</comment>
<evidence type="ECO:0000256" key="1">
    <source>
        <dbReference type="SAM" id="Phobius"/>
    </source>
</evidence>
<proteinExistence type="predicted"/>
<gene>
    <name evidence="2" type="ORF">FEM48_Zijuj07G0099100</name>
</gene>
<dbReference type="AlphaFoldDB" id="A0A978V3Z1"/>
<dbReference type="EMBL" id="JAEACU010000007">
    <property type="protein sequence ID" value="KAH7522074.1"/>
    <property type="molecule type" value="Genomic_DNA"/>
</dbReference>
<protein>
    <submittedName>
        <fullName evidence="2">Uncharacterized protein</fullName>
    </submittedName>
</protein>
<sequence>MRGKMAFSRLLFLKPPLRLPHIHRRGLSKSTRSEAASDQEAKSVEADRKKWTLQLHFLFQLLVVVIFHVCFIYLLF</sequence>
<reference evidence="2" key="1">
    <citation type="journal article" date="2021" name="Front. Plant Sci.">
        <title>Chromosome-Scale Genome Assembly for Chinese Sour Jujube and Insights Into Its Genome Evolution and Domestication Signature.</title>
        <authorList>
            <person name="Shen L.-Y."/>
            <person name="Luo H."/>
            <person name="Wang X.-L."/>
            <person name="Wang X.-M."/>
            <person name="Qiu X.-J."/>
            <person name="Liu H."/>
            <person name="Zhou S.-S."/>
            <person name="Jia K.-H."/>
            <person name="Nie S."/>
            <person name="Bao Y.-T."/>
            <person name="Zhang R.-G."/>
            <person name="Yun Q.-Z."/>
            <person name="Chai Y.-H."/>
            <person name="Lu J.-Y."/>
            <person name="Li Y."/>
            <person name="Zhao S.-W."/>
            <person name="Mao J.-F."/>
            <person name="Jia S.-G."/>
            <person name="Mao Y.-M."/>
        </authorList>
    </citation>
    <scope>NUCLEOTIDE SEQUENCE</scope>
    <source>
        <strain evidence="2">AT0</strain>
        <tissue evidence="2">Leaf</tissue>
    </source>
</reference>
<name>A0A978V3Z1_ZIZJJ</name>
<evidence type="ECO:0000313" key="2">
    <source>
        <dbReference type="EMBL" id="KAH7522074.1"/>
    </source>
</evidence>